<keyword evidence="1" id="KW-1133">Transmembrane helix</keyword>
<dbReference type="Proteomes" id="UP000663852">
    <property type="component" value="Unassembled WGS sequence"/>
</dbReference>
<evidence type="ECO:0000259" key="2">
    <source>
        <dbReference type="PROSITE" id="PS50168"/>
    </source>
</evidence>
<dbReference type="Gene3D" id="1.10.533.10">
    <property type="entry name" value="Death Domain, Fas"/>
    <property type="match status" value="1"/>
</dbReference>
<proteinExistence type="predicted"/>
<evidence type="ECO:0000313" key="3">
    <source>
        <dbReference type="EMBL" id="CAF1093147.1"/>
    </source>
</evidence>
<feature type="domain" description="DED" evidence="2">
    <location>
        <begin position="5"/>
        <end position="85"/>
    </location>
</feature>
<dbReference type="InterPro" id="IPR011029">
    <property type="entry name" value="DEATH-like_dom_sf"/>
</dbReference>
<protein>
    <recommendedName>
        <fullName evidence="2">DED domain-containing protein</fullName>
    </recommendedName>
</protein>
<dbReference type="AlphaFoldDB" id="A0A814NHL8"/>
<dbReference type="SUPFAM" id="SSF47986">
    <property type="entry name" value="DEATH domain"/>
    <property type="match status" value="1"/>
</dbReference>
<dbReference type="OrthoDB" id="100767at2759"/>
<evidence type="ECO:0000313" key="4">
    <source>
        <dbReference type="Proteomes" id="UP000663852"/>
    </source>
</evidence>
<name>A0A814NHL8_ADIRI</name>
<dbReference type="InterPro" id="IPR001875">
    <property type="entry name" value="DED_dom"/>
</dbReference>
<dbReference type="EMBL" id="CAJNOJ010000094">
    <property type="protein sequence ID" value="CAF1093147.1"/>
    <property type="molecule type" value="Genomic_DNA"/>
</dbReference>
<accession>A0A814NHL8</accession>
<keyword evidence="1" id="KW-0812">Transmembrane</keyword>
<dbReference type="PROSITE" id="PS50168">
    <property type="entry name" value="DED"/>
    <property type="match status" value="1"/>
</dbReference>
<keyword evidence="1" id="KW-0472">Membrane</keyword>
<sequence length="283" mass="32038">MNNQDLRKVLLKVGDRLSNESRKRLHFLLGDTVTRPIQDDTTIHGTLDLWQSLFDQGKINESDVTVLISAFRDIDCMGPAKDLQEYMQSVRSTGVVTESTEAQIIQTTSKFEALTDDQEDIDKVTVNTRFNYESMTGNGKNLNSKCMAPGEYVKRKLCFGESVGSSKEKKYQLLCISISMVLLAIVIAESFWIIHLYKKYDDKDTQSLSRENIGRIAQLNRSLLEKNEGIKKLSTSLKRFLESGGDADIVPVGVRKWTVSTKTKFAREKCFIVNILLFSTNTK</sequence>
<evidence type="ECO:0000256" key="1">
    <source>
        <dbReference type="SAM" id="Phobius"/>
    </source>
</evidence>
<dbReference type="GO" id="GO:0042981">
    <property type="term" value="P:regulation of apoptotic process"/>
    <property type="evidence" value="ECO:0007669"/>
    <property type="project" value="InterPro"/>
</dbReference>
<comment type="caution">
    <text evidence="3">The sequence shown here is derived from an EMBL/GenBank/DDBJ whole genome shotgun (WGS) entry which is preliminary data.</text>
</comment>
<organism evidence="3 4">
    <name type="scientific">Adineta ricciae</name>
    <name type="common">Rotifer</name>
    <dbReference type="NCBI Taxonomy" id="249248"/>
    <lineage>
        <taxon>Eukaryota</taxon>
        <taxon>Metazoa</taxon>
        <taxon>Spiralia</taxon>
        <taxon>Gnathifera</taxon>
        <taxon>Rotifera</taxon>
        <taxon>Eurotatoria</taxon>
        <taxon>Bdelloidea</taxon>
        <taxon>Adinetida</taxon>
        <taxon>Adinetidae</taxon>
        <taxon>Adineta</taxon>
    </lineage>
</organism>
<feature type="transmembrane region" description="Helical" evidence="1">
    <location>
        <begin position="173"/>
        <end position="197"/>
    </location>
</feature>
<gene>
    <name evidence="3" type="ORF">EDS130_LOCUS19590</name>
</gene>
<reference evidence="3" key="1">
    <citation type="submission" date="2021-02" db="EMBL/GenBank/DDBJ databases">
        <authorList>
            <person name="Nowell W R."/>
        </authorList>
    </citation>
    <scope>NUCLEOTIDE SEQUENCE</scope>
</reference>